<dbReference type="InterPro" id="IPR013740">
    <property type="entry name" value="Redoxin"/>
</dbReference>
<dbReference type="CDD" id="cd02966">
    <property type="entry name" value="TlpA_like_family"/>
    <property type="match status" value="1"/>
</dbReference>
<sequence>MKNLLIAFFLLPTLLLAQHKISGTFSPADQFKAAILYKLEPSNSLYIDNADIVNGHFELNLDASLKPGMYQLVYALPQDQYNFNFIYNNEDIVFKYDLEHGATYNLSKENKLLSNYRREMLAAKNKINTFYGKSNQDKAEYAECISELKAIQDKAEADSKGMLAYEFIKAEKPYIPTSYEDAQTYFNNYKSKYFDSINFSNPTLQNSDLLIDSALKYIFIFVDKRNENASYKRNIDDVVRVTSKEKMIQKSILEVSWNQFKNRNNEEVANYIASEYLEQLLDPVKDELLISDMKAFQNTAIGAVAPDFSWPSKLGSTKLSQLKGKDYYIVTFWSSTCSHCLTELPVLKSYMSDKNNIQVLAIGLEDERPNWEKTIADYPEFTQIYGYGKWENPIPIAYGVAGTPSFFVLDKDKKIIAKPDDVEELISFLKTKK</sequence>
<dbReference type="Proteomes" id="UP000016160">
    <property type="component" value="Chromosome"/>
</dbReference>
<dbReference type="InterPro" id="IPR050553">
    <property type="entry name" value="Thioredoxin_ResA/DsbE_sf"/>
</dbReference>
<reference evidence="3 4" key="1">
    <citation type="journal article" date="2013" name="Appl. Environ. Microbiol.">
        <title>The genome of the alga-associated marine flavobacterium Formosa agariphila KMM 3901T reveals a broad potential for degradation of algal polysaccharides.</title>
        <authorList>
            <person name="Mann A.J."/>
            <person name="Hahnke R.L."/>
            <person name="Huang S."/>
            <person name="Werner J."/>
            <person name="Xing P."/>
            <person name="Barbeyron T."/>
            <person name="Huettel B."/>
            <person name="Stueber K."/>
            <person name="Reinhardt R."/>
            <person name="Harder J."/>
            <person name="Gloeckner F.O."/>
            <person name="Amann R.I."/>
            <person name="Teeling H."/>
        </authorList>
    </citation>
    <scope>NUCLEOTIDE SEQUENCE [LARGE SCALE GENOMIC DNA]</scope>
    <source>
        <strain evidence="4">DSM 15362 / KCTC 12365 / LMG 23005 / KMM 3901</strain>
    </source>
</reference>
<feature type="signal peptide" evidence="1">
    <location>
        <begin position="1"/>
        <end position="17"/>
    </location>
</feature>
<dbReference type="PATRIC" id="fig|1347342.6.peg.124"/>
<keyword evidence="4" id="KW-1185">Reference proteome</keyword>
<dbReference type="SUPFAM" id="SSF52833">
    <property type="entry name" value="Thioredoxin-like"/>
    <property type="match status" value="1"/>
</dbReference>
<protein>
    <submittedName>
        <fullName evidence="3">Thiol-disulfide oxidoreductase</fullName>
    </submittedName>
</protein>
<evidence type="ECO:0000259" key="2">
    <source>
        <dbReference type="PROSITE" id="PS51352"/>
    </source>
</evidence>
<dbReference type="AlphaFoldDB" id="T2KGF9"/>
<dbReference type="InterPro" id="IPR013766">
    <property type="entry name" value="Thioredoxin_domain"/>
</dbReference>
<gene>
    <name evidence="3" type="ORF">BN863_1230</name>
</gene>
<proteinExistence type="predicted"/>
<evidence type="ECO:0000313" key="4">
    <source>
        <dbReference type="Proteomes" id="UP000016160"/>
    </source>
</evidence>
<name>T2KGF9_FORAG</name>
<dbReference type="STRING" id="1347342.BN863_1230"/>
<evidence type="ECO:0000313" key="3">
    <source>
        <dbReference type="EMBL" id="CDF77835.1"/>
    </source>
</evidence>
<feature type="domain" description="Thioredoxin" evidence="2">
    <location>
        <begin position="299"/>
        <end position="431"/>
    </location>
</feature>
<dbReference type="HOGENOM" id="CLU_620661_0_0_10"/>
<dbReference type="EMBL" id="HG315671">
    <property type="protein sequence ID" value="CDF77835.1"/>
    <property type="molecule type" value="Genomic_DNA"/>
</dbReference>
<dbReference type="Pfam" id="PF08534">
    <property type="entry name" value="Redoxin"/>
    <property type="match status" value="1"/>
</dbReference>
<dbReference type="Gene3D" id="3.40.30.10">
    <property type="entry name" value="Glutaredoxin"/>
    <property type="match status" value="1"/>
</dbReference>
<dbReference type="RefSeq" id="WP_038526179.1">
    <property type="nucleotide sequence ID" value="NZ_HG315671.1"/>
</dbReference>
<dbReference type="eggNOG" id="COG0526">
    <property type="taxonomic scope" value="Bacteria"/>
</dbReference>
<dbReference type="PANTHER" id="PTHR42852">
    <property type="entry name" value="THIOL:DISULFIDE INTERCHANGE PROTEIN DSBE"/>
    <property type="match status" value="1"/>
</dbReference>
<dbReference type="PANTHER" id="PTHR42852:SF13">
    <property type="entry name" value="PROTEIN DIPZ"/>
    <property type="match status" value="1"/>
</dbReference>
<dbReference type="OrthoDB" id="6399635at2"/>
<keyword evidence="1" id="KW-0732">Signal</keyword>
<dbReference type="PROSITE" id="PS51352">
    <property type="entry name" value="THIOREDOXIN_2"/>
    <property type="match status" value="1"/>
</dbReference>
<feature type="chain" id="PRO_5004602650" evidence="1">
    <location>
        <begin position="18"/>
        <end position="433"/>
    </location>
</feature>
<organism evidence="3 4">
    <name type="scientific">Formosa agariphila (strain DSM 15362 / KCTC 12365 / LMG 23005 / KMM 3901 / M-2Alg 35-1)</name>
    <dbReference type="NCBI Taxonomy" id="1347342"/>
    <lineage>
        <taxon>Bacteria</taxon>
        <taxon>Pseudomonadati</taxon>
        <taxon>Bacteroidota</taxon>
        <taxon>Flavobacteriia</taxon>
        <taxon>Flavobacteriales</taxon>
        <taxon>Flavobacteriaceae</taxon>
        <taxon>Formosa</taxon>
    </lineage>
</organism>
<dbReference type="InterPro" id="IPR036249">
    <property type="entry name" value="Thioredoxin-like_sf"/>
</dbReference>
<evidence type="ECO:0000256" key="1">
    <source>
        <dbReference type="SAM" id="SignalP"/>
    </source>
</evidence>
<accession>T2KGF9</accession>